<evidence type="ECO:0000313" key="2">
    <source>
        <dbReference type="EMBL" id="SQJ02428.1"/>
    </source>
</evidence>
<evidence type="ECO:0000256" key="1">
    <source>
        <dbReference type="SAM" id="SignalP"/>
    </source>
</evidence>
<dbReference type="RefSeq" id="WP_005977467.1">
    <property type="nucleotide sequence ID" value="NZ_BAABXY010000001.1"/>
</dbReference>
<dbReference type="GeneID" id="78455937"/>
<sequence length="161" mass="18492">MFKKFLLVLAALSIVGCTLSEVDISKKQKRSGIVYIVNQEKPYSGVITGKYDNGQIKIKETFKDGKYNGEQFTYYENGQIQSKASFENGVAVGTFYEYYKNGEVAYTGNFLNGKRDGDWNRYTSEKELILTEVYKDGELIDVKQYLVDTDKLKDKIKDFFN</sequence>
<evidence type="ECO:0000313" key="3">
    <source>
        <dbReference type="Proteomes" id="UP000249008"/>
    </source>
</evidence>
<dbReference type="Proteomes" id="UP000249008">
    <property type="component" value="Chromosome 1"/>
</dbReference>
<gene>
    <name evidence="2" type="ORF">NCTC12112_01373</name>
</gene>
<accession>A0AAX1TVQ6</accession>
<keyword evidence="1" id="KW-0732">Signal</keyword>
<reference evidence="2 3" key="1">
    <citation type="submission" date="2018-06" db="EMBL/GenBank/DDBJ databases">
        <authorList>
            <consortium name="Pathogen Informatics"/>
            <person name="Doyle S."/>
        </authorList>
    </citation>
    <scope>NUCLEOTIDE SEQUENCE [LARGE SCALE GENOMIC DNA]</scope>
    <source>
        <strain evidence="2 3">NCTC12112</strain>
    </source>
</reference>
<feature type="signal peptide" evidence="1">
    <location>
        <begin position="1"/>
        <end position="20"/>
    </location>
</feature>
<dbReference type="Pfam" id="PF07661">
    <property type="entry name" value="MORN_2"/>
    <property type="match status" value="3"/>
</dbReference>
<dbReference type="SUPFAM" id="SSF82185">
    <property type="entry name" value="Histone H3 K4-specific methyltransferase SET7/9 N-terminal domain"/>
    <property type="match status" value="1"/>
</dbReference>
<dbReference type="EMBL" id="LS483487">
    <property type="protein sequence ID" value="SQJ02428.1"/>
    <property type="molecule type" value="Genomic_DNA"/>
</dbReference>
<dbReference type="AlphaFoldDB" id="A0AAX1TVQ6"/>
<dbReference type="InterPro" id="IPR011652">
    <property type="entry name" value="MORN_2"/>
</dbReference>
<organism evidence="2 3">
    <name type="scientific">Fusobacterium ulcerans</name>
    <dbReference type="NCBI Taxonomy" id="861"/>
    <lineage>
        <taxon>Bacteria</taxon>
        <taxon>Fusobacteriati</taxon>
        <taxon>Fusobacteriota</taxon>
        <taxon>Fusobacteriia</taxon>
        <taxon>Fusobacteriales</taxon>
        <taxon>Fusobacteriaceae</taxon>
        <taxon>Fusobacterium</taxon>
    </lineage>
</organism>
<protein>
    <submittedName>
        <fullName evidence="2">MORN repeat variant</fullName>
    </submittedName>
</protein>
<proteinExistence type="predicted"/>
<dbReference type="PROSITE" id="PS51257">
    <property type="entry name" value="PROKAR_LIPOPROTEIN"/>
    <property type="match status" value="1"/>
</dbReference>
<dbReference type="KEGG" id="ful:C4N20_14010"/>
<feature type="chain" id="PRO_5043298104" evidence="1">
    <location>
        <begin position="21"/>
        <end position="161"/>
    </location>
</feature>
<name>A0AAX1TVQ6_9FUSO</name>
<dbReference type="Gene3D" id="2.20.110.10">
    <property type="entry name" value="Histone H3 K4-specific methyltransferase SET7/9 N-terminal domain"/>
    <property type="match status" value="2"/>
</dbReference>